<gene>
    <name evidence="1" type="ORF">MONAX_5E011357</name>
</gene>
<reference evidence="1" key="1">
    <citation type="submission" date="2019-04" db="EMBL/GenBank/DDBJ databases">
        <authorList>
            <person name="Alioto T."/>
            <person name="Alioto T."/>
        </authorList>
    </citation>
    <scope>NUCLEOTIDE SEQUENCE [LARGE SCALE GENOMIC DNA]</scope>
</reference>
<accession>A0A5E4CFU3</accession>
<sequence length="98" mass="10608">KNSSYRSCVGPYLPTWDSLSSLHLGTLQLLPKSPTCTSLTVPGDIAQALKTADSTILNATALISENIVQCYRLTPPTRLDTPLMKAAAFILGHLHHHL</sequence>
<name>A0A5E4CFU3_MARMO</name>
<dbReference type="AlphaFoldDB" id="A0A5E4CFU3"/>
<dbReference type="EMBL" id="CABDUW010001342">
    <property type="protein sequence ID" value="VTJ80763.1"/>
    <property type="molecule type" value="Genomic_DNA"/>
</dbReference>
<dbReference type="Proteomes" id="UP000335636">
    <property type="component" value="Unassembled WGS sequence"/>
</dbReference>
<keyword evidence="2" id="KW-1185">Reference proteome</keyword>
<feature type="non-terminal residue" evidence="1">
    <location>
        <position position="1"/>
    </location>
</feature>
<protein>
    <submittedName>
        <fullName evidence="1">Uncharacterized protein</fullName>
    </submittedName>
</protein>
<proteinExistence type="predicted"/>
<evidence type="ECO:0000313" key="2">
    <source>
        <dbReference type="Proteomes" id="UP000335636"/>
    </source>
</evidence>
<evidence type="ECO:0000313" key="1">
    <source>
        <dbReference type="EMBL" id="VTJ80763.1"/>
    </source>
</evidence>
<comment type="caution">
    <text evidence="1">The sequence shown here is derived from an EMBL/GenBank/DDBJ whole genome shotgun (WGS) entry which is preliminary data.</text>
</comment>
<organism evidence="1 2">
    <name type="scientific">Marmota monax</name>
    <name type="common">Woodchuck</name>
    <dbReference type="NCBI Taxonomy" id="9995"/>
    <lineage>
        <taxon>Eukaryota</taxon>
        <taxon>Metazoa</taxon>
        <taxon>Chordata</taxon>
        <taxon>Craniata</taxon>
        <taxon>Vertebrata</taxon>
        <taxon>Euteleostomi</taxon>
        <taxon>Mammalia</taxon>
        <taxon>Eutheria</taxon>
        <taxon>Euarchontoglires</taxon>
        <taxon>Glires</taxon>
        <taxon>Rodentia</taxon>
        <taxon>Sciuromorpha</taxon>
        <taxon>Sciuridae</taxon>
        <taxon>Xerinae</taxon>
        <taxon>Marmotini</taxon>
        <taxon>Marmota</taxon>
    </lineage>
</organism>